<dbReference type="GO" id="GO:0051082">
    <property type="term" value="F:unfolded protein binding"/>
    <property type="evidence" value="ECO:0007669"/>
    <property type="project" value="TreeGrafter"/>
</dbReference>
<dbReference type="InterPro" id="IPR020818">
    <property type="entry name" value="Chaperonin_GroES"/>
</dbReference>
<dbReference type="HAMAP" id="MF_00580">
    <property type="entry name" value="CH10"/>
    <property type="match status" value="1"/>
</dbReference>
<organism evidence="6 8">
    <name type="scientific">Fundicoccus ignavus</name>
    <dbReference type="NCBI Taxonomy" id="2664442"/>
    <lineage>
        <taxon>Bacteria</taxon>
        <taxon>Bacillati</taxon>
        <taxon>Bacillota</taxon>
        <taxon>Bacilli</taxon>
        <taxon>Lactobacillales</taxon>
        <taxon>Aerococcaceae</taxon>
        <taxon>Fundicoccus</taxon>
    </lineage>
</organism>
<evidence type="ECO:0000313" key="6">
    <source>
        <dbReference type="EMBL" id="MRI84583.1"/>
    </source>
</evidence>
<evidence type="ECO:0000313" key="7">
    <source>
        <dbReference type="EMBL" id="MRJ46879.1"/>
    </source>
</evidence>
<evidence type="ECO:0000256" key="4">
    <source>
        <dbReference type="RuleBase" id="RU000535"/>
    </source>
</evidence>
<dbReference type="EMBL" id="WJQS01000001">
    <property type="protein sequence ID" value="MRI84583.1"/>
    <property type="molecule type" value="Genomic_DNA"/>
</dbReference>
<dbReference type="GO" id="GO:0005524">
    <property type="term" value="F:ATP binding"/>
    <property type="evidence" value="ECO:0007669"/>
    <property type="project" value="InterPro"/>
</dbReference>
<dbReference type="FunFam" id="2.30.33.40:FF:000001">
    <property type="entry name" value="10 kDa chaperonin"/>
    <property type="match status" value="1"/>
</dbReference>
<sequence length="88" mass="9331">MLKPLGERVVIKVAEVEEKSAGGLVLPSSAKEKQQIGEIIAVGNDIDSEDGVKIGDTVIFKAYTGTEVTDAGQTYLVIELDDLLAVVE</sequence>
<keyword evidence="2 3" id="KW-0143">Chaperone</keyword>
<dbReference type="AlphaFoldDB" id="A0A6I2GW67"/>
<dbReference type="Pfam" id="PF00166">
    <property type="entry name" value="Cpn10"/>
    <property type="match status" value="1"/>
</dbReference>
<dbReference type="InterPro" id="IPR037124">
    <property type="entry name" value="Chaperonin_GroES_sf"/>
</dbReference>
<name>A0A6I2GW67_9LACT</name>
<dbReference type="SUPFAM" id="SSF50129">
    <property type="entry name" value="GroES-like"/>
    <property type="match status" value="1"/>
</dbReference>
<dbReference type="GO" id="GO:0046872">
    <property type="term" value="F:metal ion binding"/>
    <property type="evidence" value="ECO:0007669"/>
    <property type="project" value="TreeGrafter"/>
</dbReference>
<dbReference type="PRINTS" id="PR00297">
    <property type="entry name" value="CHAPERONIN10"/>
</dbReference>
<comment type="subunit">
    <text evidence="3">Heptamer of 7 subunits arranged in a ring. Interacts with the chaperonin GroEL.</text>
</comment>
<dbReference type="GO" id="GO:0044183">
    <property type="term" value="F:protein folding chaperone"/>
    <property type="evidence" value="ECO:0007669"/>
    <property type="project" value="InterPro"/>
</dbReference>
<keyword evidence="3" id="KW-0963">Cytoplasm</keyword>
<comment type="similarity">
    <text evidence="1 3 4">Belongs to the GroES chaperonin family.</text>
</comment>
<evidence type="ECO:0000313" key="10">
    <source>
        <dbReference type="Proteomes" id="UP000469870"/>
    </source>
</evidence>
<protein>
    <recommendedName>
        <fullName evidence="3">Co-chaperonin GroES</fullName>
    </recommendedName>
    <alternativeName>
        <fullName evidence="3">10 kDa chaperonin</fullName>
    </alternativeName>
    <alternativeName>
        <fullName evidence="3">Chaperonin-10</fullName>
        <shortName evidence="3">Cpn10</shortName>
    </alternativeName>
</protein>
<evidence type="ECO:0000256" key="3">
    <source>
        <dbReference type="HAMAP-Rule" id="MF_00580"/>
    </source>
</evidence>
<evidence type="ECO:0000313" key="9">
    <source>
        <dbReference type="Proteomes" id="UP000440066"/>
    </source>
</evidence>
<dbReference type="PANTHER" id="PTHR10772">
    <property type="entry name" value="10 KDA HEAT SHOCK PROTEIN"/>
    <property type="match status" value="1"/>
</dbReference>
<dbReference type="InterPro" id="IPR018369">
    <property type="entry name" value="Chaprnonin_Cpn10_CS"/>
</dbReference>
<evidence type="ECO:0000256" key="1">
    <source>
        <dbReference type="ARBA" id="ARBA00006975"/>
    </source>
</evidence>
<dbReference type="EMBL" id="WJQT01000004">
    <property type="protein sequence ID" value="MRJ46879.1"/>
    <property type="molecule type" value="Genomic_DNA"/>
</dbReference>
<dbReference type="EMBL" id="WJQR01000002">
    <property type="protein sequence ID" value="MRI80754.1"/>
    <property type="molecule type" value="Genomic_DNA"/>
</dbReference>
<dbReference type="RefSeq" id="WP_153831964.1">
    <property type="nucleotide sequence ID" value="NZ_WJQR01000002.1"/>
</dbReference>
<reference evidence="7 9" key="1">
    <citation type="submission" date="2019-11" db="EMBL/GenBank/DDBJ databases">
        <title>Characterisation of Fundicoccus ignavus gen. nov. sp. nov., a novel genus of the family Aerococcaceae from bulk tank milk.</title>
        <authorList>
            <person name="Siebert A."/>
            <person name="Huptas C."/>
            <person name="Wenning M."/>
            <person name="Scherer S."/>
            <person name="Doll E.V."/>
        </authorList>
    </citation>
    <scope>NUCLEOTIDE SEQUENCE [LARGE SCALE GENOMIC DNA]</scope>
    <source>
        <strain evidence="7 9">DSM 109652</strain>
    </source>
</reference>
<reference evidence="8 10" key="2">
    <citation type="submission" date="2019-11" db="EMBL/GenBank/DDBJ databases">
        <title>Characterisation of Fundicoccus ignavus gen. nov. sp. nov., a novel genus of the family Aerococcaceae isolated from bulk tank milk.</title>
        <authorList>
            <person name="Siebert A."/>
            <person name="Huptas C."/>
            <person name="Wenning M."/>
            <person name="Scherer S."/>
            <person name="Doll E.V."/>
        </authorList>
    </citation>
    <scope>NUCLEOTIDE SEQUENCE [LARGE SCALE GENOMIC DNA]</scope>
    <source>
        <strain evidence="5 10">DSM 109653</strain>
        <strain evidence="6 8">WS4759</strain>
    </source>
</reference>
<dbReference type="SMART" id="SM00883">
    <property type="entry name" value="Cpn10"/>
    <property type="match status" value="1"/>
</dbReference>
<accession>A0A6I2GW67</accession>
<dbReference type="InterPro" id="IPR011032">
    <property type="entry name" value="GroES-like_sf"/>
</dbReference>
<comment type="subcellular location">
    <subcellularLocation>
        <location evidence="3">Cytoplasm</location>
    </subcellularLocation>
</comment>
<dbReference type="Proteomes" id="UP000430975">
    <property type="component" value="Unassembled WGS sequence"/>
</dbReference>
<dbReference type="PROSITE" id="PS00681">
    <property type="entry name" value="CHAPERONINS_CPN10"/>
    <property type="match status" value="1"/>
</dbReference>
<evidence type="ECO:0000313" key="8">
    <source>
        <dbReference type="Proteomes" id="UP000430975"/>
    </source>
</evidence>
<gene>
    <name evidence="3" type="primary">groES</name>
    <name evidence="3" type="synonym">groS</name>
    <name evidence="7" type="ORF">GF867_04750</name>
    <name evidence="6" type="ORF">GIY09_01555</name>
    <name evidence="5" type="ORF">GIY11_01740</name>
</gene>
<evidence type="ECO:0000313" key="5">
    <source>
        <dbReference type="EMBL" id="MRI80754.1"/>
    </source>
</evidence>
<dbReference type="Proteomes" id="UP000440066">
    <property type="component" value="Unassembled WGS sequence"/>
</dbReference>
<dbReference type="GO" id="GO:0005737">
    <property type="term" value="C:cytoplasm"/>
    <property type="evidence" value="ECO:0007669"/>
    <property type="project" value="UniProtKB-SubCell"/>
</dbReference>
<keyword evidence="8" id="KW-1185">Reference proteome</keyword>
<dbReference type="GO" id="GO:0051087">
    <property type="term" value="F:protein-folding chaperone binding"/>
    <property type="evidence" value="ECO:0007669"/>
    <property type="project" value="TreeGrafter"/>
</dbReference>
<dbReference type="Gene3D" id="2.30.33.40">
    <property type="entry name" value="GroES chaperonin"/>
    <property type="match status" value="1"/>
</dbReference>
<dbReference type="PANTHER" id="PTHR10772:SF58">
    <property type="entry name" value="CO-CHAPERONIN GROES"/>
    <property type="match status" value="1"/>
</dbReference>
<proteinExistence type="inferred from homology"/>
<comment type="caution">
    <text evidence="6">The sequence shown here is derived from an EMBL/GenBank/DDBJ whole genome shotgun (WGS) entry which is preliminary data.</text>
</comment>
<dbReference type="CDD" id="cd00320">
    <property type="entry name" value="cpn10"/>
    <property type="match status" value="1"/>
</dbReference>
<evidence type="ECO:0000256" key="2">
    <source>
        <dbReference type="ARBA" id="ARBA00023186"/>
    </source>
</evidence>
<comment type="function">
    <text evidence="3 4">Together with the chaperonin GroEL, plays an essential role in assisting protein folding. The GroEL-GroES system forms a nano-cage that allows encapsulation of the non-native substrate proteins and provides a physical environment optimized to promote and accelerate protein folding. GroES binds to the apical surface of the GroEL ring, thereby capping the opening of the GroEL channel.</text>
</comment>
<dbReference type="Proteomes" id="UP000469870">
    <property type="component" value="Unassembled WGS sequence"/>
</dbReference>